<dbReference type="PANTHER" id="PTHR10953">
    <property type="entry name" value="UBIQUITIN-ACTIVATING ENZYME E1"/>
    <property type="match status" value="1"/>
</dbReference>
<dbReference type="GO" id="GO:0004792">
    <property type="term" value="F:thiosulfate-cyanide sulfurtransferase activity"/>
    <property type="evidence" value="ECO:0007669"/>
    <property type="project" value="TreeGrafter"/>
</dbReference>
<dbReference type="GO" id="GO:0016779">
    <property type="term" value="F:nucleotidyltransferase activity"/>
    <property type="evidence" value="ECO:0007669"/>
    <property type="project" value="TreeGrafter"/>
</dbReference>
<feature type="domain" description="THIF-type NAD/FAD binding fold" evidence="2">
    <location>
        <begin position="5"/>
        <end position="240"/>
    </location>
</feature>
<dbReference type="FunFam" id="3.40.50.720:FF:000080">
    <property type="entry name" value="Thiazole biosynthesis adenylyltransferase ThiF"/>
    <property type="match status" value="1"/>
</dbReference>
<evidence type="ECO:0000313" key="4">
    <source>
        <dbReference type="Proteomes" id="UP000225766"/>
    </source>
</evidence>
<dbReference type="GO" id="GO:0008641">
    <property type="term" value="F:ubiquitin-like modifier activating enzyme activity"/>
    <property type="evidence" value="ECO:0007669"/>
    <property type="project" value="InterPro"/>
</dbReference>
<dbReference type="SUPFAM" id="SSF69572">
    <property type="entry name" value="Activating enzymes of the ubiquitin-like proteins"/>
    <property type="match status" value="1"/>
</dbReference>
<dbReference type="RefSeq" id="WP_098252295.1">
    <property type="nucleotide sequence ID" value="NZ_JARXKI010000005.1"/>
</dbReference>
<dbReference type="Gene3D" id="3.40.50.720">
    <property type="entry name" value="NAD(P)-binding Rossmann-like Domain"/>
    <property type="match status" value="1"/>
</dbReference>
<dbReference type="EMBL" id="NUMG01000006">
    <property type="protein sequence ID" value="PGU04122.1"/>
    <property type="molecule type" value="Genomic_DNA"/>
</dbReference>
<dbReference type="InterPro" id="IPR000594">
    <property type="entry name" value="ThiF_NAD_FAD-bd"/>
</dbReference>
<protein>
    <submittedName>
        <fullName evidence="3">Thiamine biosynthesis protein MoeB</fullName>
    </submittedName>
</protein>
<comment type="similarity">
    <text evidence="1">Belongs to the HesA/MoeB/ThiF family.</text>
</comment>
<dbReference type="CDD" id="cd00757">
    <property type="entry name" value="ThiF_MoeB_HesA_family"/>
    <property type="match status" value="1"/>
</dbReference>
<dbReference type="NCBIfam" id="NF009123">
    <property type="entry name" value="PRK12475.1"/>
    <property type="match status" value="1"/>
</dbReference>
<evidence type="ECO:0000313" key="3">
    <source>
        <dbReference type="EMBL" id="PGU04122.1"/>
    </source>
</evidence>
<dbReference type="Pfam" id="PF00899">
    <property type="entry name" value="ThiF"/>
    <property type="match status" value="1"/>
</dbReference>
<dbReference type="GO" id="GO:0008146">
    <property type="term" value="F:sulfotransferase activity"/>
    <property type="evidence" value="ECO:0007669"/>
    <property type="project" value="TreeGrafter"/>
</dbReference>
<dbReference type="AlphaFoldDB" id="A0A2A8J9Q2"/>
<sequence>MQDRYSRQILFSEIGEMGQRKIREKHVLLIGAGALGAANAEALVRMGIGKLIIADRDYVEWSNLQRQQLYTEEDAKQCRPKAIAAAEHLRKINSEVEIVPVVEDVTMQEMEELTKEVDLILDATDNFDTRLLINDISQKENIPWIYGGCIGSYGVTYTIIPGKTPCFRCLMDHPTNGATCDTAGIIQPAVQMVVAHQVTEAMKILVDDYQSLRGTMLSFDIWNNQYLSLKVNRQKKSTCPSCGKSRTYPSLKFEAQMKTEVLCGRNTVQIRPGIKGVLNLNEIQKRLQKSVHVQKTPYLLSFLIDEYRFVLFTDGRAFIHGTNDVKIAKRLYAKYIG</sequence>
<name>A0A2A8J9Q2_BACCE</name>
<dbReference type="PANTHER" id="PTHR10953:SF102">
    <property type="entry name" value="ADENYLYLTRANSFERASE AND SULFURTRANSFERASE MOCS3"/>
    <property type="match status" value="1"/>
</dbReference>
<accession>A0A2A8J9Q2</accession>
<evidence type="ECO:0000259" key="2">
    <source>
        <dbReference type="Pfam" id="PF00899"/>
    </source>
</evidence>
<dbReference type="InterPro" id="IPR035985">
    <property type="entry name" value="Ubiquitin-activating_enz"/>
</dbReference>
<proteinExistence type="inferred from homology"/>
<organism evidence="3 4">
    <name type="scientific">Bacillus cereus</name>
    <dbReference type="NCBI Taxonomy" id="1396"/>
    <lineage>
        <taxon>Bacteria</taxon>
        <taxon>Bacillati</taxon>
        <taxon>Bacillota</taxon>
        <taxon>Bacilli</taxon>
        <taxon>Bacillales</taxon>
        <taxon>Bacillaceae</taxon>
        <taxon>Bacillus</taxon>
        <taxon>Bacillus cereus group</taxon>
    </lineage>
</organism>
<dbReference type="Proteomes" id="UP000225766">
    <property type="component" value="Unassembled WGS sequence"/>
</dbReference>
<gene>
    <name evidence="3" type="ORF">COD19_08805</name>
</gene>
<reference evidence="3 4" key="1">
    <citation type="submission" date="2017-09" db="EMBL/GenBank/DDBJ databases">
        <title>Large-scale bioinformatics analysis of Bacillus genomes uncovers conserved roles of natural products in bacterial physiology.</title>
        <authorList>
            <consortium name="Agbiome Team Llc"/>
            <person name="Bleich R.M."/>
            <person name="Grubbs K.J."/>
            <person name="Santa Maria K.C."/>
            <person name="Allen S.E."/>
            <person name="Farag S."/>
            <person name="Shank E.A."/>
            <person name="Bowers A."/>
        </authorList>
    </citation>
    <scope>NUCLEOTIDE SEQUENCE [LARGE SCALE GENOMIC DNA]</scope>
    <source>
        <strain evidence="3 4">AFS040105</strain>
    </source>
</reference>
<dbReference type="InterPro" id="IPR045886">
    <property type="entry name" value="ThiF/MoeB/HesA"/>
</dbReference>
<evidence type="ECO:0000256" key="1">
    <source>
        <dbReference type="ARBA" id="ARBA00009919"/>
    </source>
</evidence>
<dbReference type="GO" id="GO:0005829">
    <property type="term" value="C:cytosol"/>
    <property type="evidence" value="ECO:0007669"/>
    <property type="project" value="TreeGrafter"/>
</dbReference>
<comment type="caution">
    <text evidence="3">The sequence shown here is derived from an EMBL/GenBank/DDBJ whole genome shotgun (WGS) entry which is preliminary data.</text>
</comment>